<evidence type="ECO:0000256" key="2">
    <source>
        <dbReference type="SAM" id="Phobius"/>
    </source>
</evidence>
<comment type="caution">
    <text evidence="3">The sequence shown here is derived from an EMBL/GenBank/DDBJ whole genome shotgun (WGS) entry which is preliminary data.</text>
</comment>
<dbReference type="Proteomes" id="UP000295341">
    <property type="component" value="Unassembled WGS sequence"/>
</dbReference>
<feature type="region of interest" description="Disordered" evidence="1">
    <location>
        <begin position="1"/>
        <end position="70"/>
    </location>
</feature>
<keyword evidence="2" id="KW-1133">Transmembrane helix</keyword>
<organism evidence="3 4">
    <name type="scientific">Panacagrimonas perspica</name>
    <dbReference type="NCBI Taxonomy" id="381431"/>
    <lineage>
        <taxon>Bacteria</taxon>
        <taxon>Pseudomonadati</taxon>
        <taxon>Pseudomonadota</taxon>
        <taxon>Gammaproteobacteria</taxon>
        <taxon>Nevskiales</taxon>
        <taxon>Nevskiaceae</taxon>
        <taxon>Panacagrimonas</taxon>
    </lineage>
</organism>
<gene>
    <name evidence="3" type="ORF">DFR24_2834</name>
</gene>
<feature type="compositionally biased region" description="Low complexity" evidence="1">
    <location>
        <begin position="23"/>
        <end position="39"/>
    </location>
</feature>
<dbReference type="RefSeq" id="WP_133882008.1">
    <property type="nucleotide sequence ID" value="NZ_SOBT01000009.1"/>
</dbReference>
<keyword evidence="2" id="KW-0812">Transmembrane</keyword>
<dbReference type="AlphaFoldDB" id="A0A4R7P4T0"/>
<accession>A0A4R7P4T0</accession>
<name>A0A4R7P4T0_9GAMM</name>
<keyword evidence="2" id="KW-0472">Membrane</keyword>
<reference evidence="3 4" key="1">
    <citation type="submission" date="2019-03" db="EMBL/GenBank/DDBJ databases">
        <title>Genomic Encyclopedia of Type Strains, Phase IV (KMG-IV): sequencing the most valuable type-strain genomes for metagenomic binning, comparative biology and taxonomic classification.</title>
        <authorList>
            <person name="Goeker M."/>
        </authorList>
    </citation>
    <scope>NUCLEOTIDE SEQUENCE [LARGE SCALE GENOMIC DNA]</scope>
    <source>
        <strain evidence="3 4">DSM 26377</strain>
    </source>
</reference>
<dbReference type="EMBL" id="SOBT01000009">
    <property type="protein sequence ID" value="TDU28462.1"/>
    <property type="molecule type" value="Genomic_DNA"/>
</dbReference>
<protein>
    <submittedName>
        <fullName evidence="3">Uncharacterized protein</fullName>
    </submittedName>
</protein>
<feature type="compositionally biased region" description="Pro residues" evidence="1">
    <location>
        <begin position="56"/>
        <end position="69"/>
    </location>
</feature>
<evidence type="ECO:0000313" key="4">
    <source>
        <dbReference type="Proteomes" id="UP000295341"/>
    </source>
</evidence>
<proteinExistence type="predicted"/>
<evidence type="ECO:0000256" key="1">
    <source>
        <dbReference type="SAM" id="MobiDB-lite"/>
    </source>
</evidence>
<keyword evidence="4" id="KW-1185">Reference proteome</keyword>
<feature type="transmembrane region" description="Helical" evidence="2">
    <location>
        <begin position="78"/>
        <end position="102"/>
    </location>
</feature>
<sequence length="312" mass="33939">MTNDDDFFELPKGRPPPRKAPEVEAPAPSAPAERPVASALAETAAPQVAPASGLSAPPPPLPPNLPPPGASRKPPRLWLWPVFGVGVVGVIIIGGLLGYWVFMNVAARLLISDQPLTIQLPPHADVTMQTDHKIDVLMKGTIYAQVPLVQTLDLPVKGTYDTIVNIDTKVPLETVITYEGIIPVDSIAEIEAKAPVNFQNVKKYKNLHFKAKLPLKLRLPVKLVVPVKQDIPLKYHGPLRVAIDHVIRAPVNTTLKTALKVDQEFNIPITTSVPLRLDLPQHPVRATIVESDLNLDLSTLRLERKPGAGATR</sequence>
<evidence type="ECO:0000313" key="3">
    <source>
        <dbReference type="EMBL" id="TDU28462.1"/>
    </source>
</evidence>